<feature type="chain" id="PRO_5008250190" description="VCBS repeat-containing protein" evidence="1">
    <location>
        <begin position="20"/>
        <end position="231"/>
    </location>
</feature>
<dbReference type="Proteomes" id="UP000078354">
    <property type="component" value="Chromosome"/>
</dbReference>
<protein>
    <recommendedName>
        <fullName evidence="4">VCBS repeat-containing protein</fullName>
    </recommendedName>
</protein>
<accession>A0A191YZS4</accession>
<proteinExistence type="predicted"/>
<dbReference type="EMBL" id="CP014870">
    <property type="protein sequence ID" value="ANJ58387.1"/>
    <property type="molecule type" value="Genomic_DNA"/>
</dbReference>
<reference evidence="2 3" key="1">
    <citation type="journal article" date="2018" name="Syst. Appl. Microbiol.">
        <title>Pseudomonas silesiensis sp. nov. strain A3T isolated from a biological pesticide sewage treatment plant and analysis of the complete genome sequence.</title>
        <authorList>
            <person name="Kaminski M.A."/>
            <person name="Furmanczyk E.M."/>
            <person name="Sobczak A."/>
            <person name="Dziembowski A."/>
            <person name="Lipinski L."/>
        </authorList>
    </citation>
    <scope>NUCLEOTIDE SEQUENCE [LARGE SCALE GENOMIC DNA]</scope>
    <source>
        <strain evidence="2 3">A3</strain>
    </source>
</reference>
<dbReference type="OrthoDB" id="964913at2"/>
<dbReference type="InterPro" id="IPR038643">
    <property type="entry name" value="PliI_sf"/>
</dbReference>
<evidence type="ECO:0000313" key="2">
    <source>
        <dbReference type="EMBL" id="ANJ58387.1"/>
    </source>
</evidence>
<evidence type="ECO:0008006" key="4">
    <source>
        <dbReference type="Google" id="ProtNLM"/>
    </source>
</evidence>
<dbReference type="AlphaFoldDB" id="A0A191YZS4"/>
<dbReference type="STRING" id="1853130.PMA3_25725"/>
<evidence type="ECO:0000313" key="3">
    <source>
        <dbReference type="Proteomes" id="UP000078354"/>
    </source>
</evidence>
<keyword evidence="3" id="KW-1185">Reference proteome</keyword>
<gene>
    <name evidence="2" type="ORF">PMA3_25725</name>
</gene>
<dbReference type="Gene3D" id="2.40.128.460">
    <property type="entry name" value="Periplasmic lysozyme inhibitor of I-type lysozyme"/>
    <property type="match status" value="1"/>
</dbReference>
<dbReference type="RefSeq" id="WP_064679825.1">
    <property type="nucleotide sequence ID" value="NZ_CP014870.1"/>
</dbReference>
<dbReference type="KEGG" id="psil:PMA3_25725"/>
<name>A0A191YZS4_9PSED</name>
<sequence length="231" mass="25011">MIARISAAFAVMVSLVANANAGVAPRVEIAFNNGAETVTANHSIKEPLAAQHLSSRLVDDAKNSIQPFDQTLELQGIRFHVTTALIDGNPVLYITPQGLEIDNSKVTHPLTGNIVRAEVADLDRDGSPEVYVFIRSSGRGMAGELVAYSANRKKSLSEIYLPPVSDNPKTAEGYQGEDEFAVTENALVQRFPVYDGADAGSGRTEKMRQVQYRLIPGEAGWVLRVSKVTED</sequence>
<evidence type="ECO:0000256" key="1">
    <source>
        <dbReference type="SAM" id="SignalP"/>
    </source>
</evidence>
<organism evidence="2 3">
    <name type="scientific">Pseudomonas silesiensis</name>
    <dbReference type="NCBI Taxonomy" id="1853130"/>
    <lineage>
        <taxon>Bacteria</taxon>
        <taxon>Pseudomonadati</taxon>
        <taxon>Pseudomonadota</taxon>
        <taxon>Gammaproteobacteria</taxon>
        <taxon>Pseudomonadales</taxon>
        <taxon>Pseudomonadaceae</taxon>
        <taxon>Pseudomonas</taxon>
    </lineage>
</organism>
<feature type="signal peptide" evidence="1">
    <location>
        <begin position="1"/>
        <end position="19"/>
    </location>
</feature>
<keyword evidence="1" id="KW-0732">Signal</keyword>